<evidence type="ECO:0000256" key="1">
    <source>
        <dbReference type="SAM" id="Phobius"/>
    </source>
</evidence>
<organism evidence="2 3">
    <name type="scientific">Durusdinium trenchii</name>
    <dbReference type="NCBI Taxonomy" id="1381693"/>
    <lineage>
        <taxon>Eukaryota</taxon>
        <taxon>Sar</taxon>
        <taxon>Alveolata</taxon>
        <taxon>Dinophyceae</taxon>
        <taxon>Suessiales</taxon>
        <taxon>Symbiodiniaceae</taxon>
        <taxon>Durusdinium</taxon>
    </lineage>
</organism>
<dbReference type="Proteomes" id="UP001642464">
    <property type="component" value="Unassembled WGS sequence"/>
</dbReference>
<name>A0ABP0IYU7_9DINO</name>
<proteinExistence type="predicted"/>
<keyword evidence="1" id="KW-1133">Transmembrane helix</keyword>
<feature type="transmembrane region" description="Helical" evidence="1">
    <location>
        <begin position="113"/>
        <end position="134"/>
    </location>
</feature>
<sequence length="373" mass="41328">MGGIRHEDFGYKVPAEQRSLLSRQNYTLRPLSSVGALSVLKVLDVSWQAIAVFIAALLVQSMVHSKPLLIVVLGVFLIFPVMELLVLLIGVVAATIWRGVRWKAVVFWTWWPFWKVVLCVAAACVATSFGNYLWKTSFSINQQIDRMQVYQNINPSNLNATGLRLQDAGVMTFDRASGVNRMMTGCFVDTTTFCIAAITSVTEKDGKLLPQDLSQYDLFMAGTDCCECPGEFRCGDWNVPGAHLGGYRETDAAINKFYSLASQDFAAAYHKTVKYPIFLQWHNDPQQALLDLASTANSNRALVLVVVPVVIVVLVVVLNGLLQLLIFLQVAGPHKPPTGDGMIGRMGRKLHPSMYSFQREEQEATGPATYVQF</sequence>
<protein>
    <submittedName>
        <fullName evidence="2">SAM domain-containing protein</fullName>
    </submittedName>
</protein>
<gene>
    <name evidence="2" type="ORF">SCF082_LOCUS9385</name>
</gene>
<feature type="transmembrane region" description="Helical" evidence="1">
    <location>
        <begin position="45"/>
        <end position="63"/>
    </location>
</feature>
<dbReference type="EMBL" id="CAXAMM010005446">
    <property type="protein sequence ID" value="CAK9007272.1"/>
    <property type="molecule type" value="Genomic_DNA"/>
</dbReference>
<keyword evidence="3" id="KW-1185">Reference proteome</keyword>
<reference evidence="2 3" key="1">
    <citation type="submission" date="2024-02" db="EMBL/GenBank/DDBJ databases">
        <authorList>
            <person name="Chen Y."/>
            <person name="Shah S."/>
            <person name="Dougan E. K."/>
            <person name="Thang M."/>
            <person name="Chan C."/>
        </authorList>
    </citation>
    <scope>NUCLEOTIDE SEQUENCE [LARGE SCALE GENOMIC DNA]</scope>
</reference>
<keyword evidence="1" id="KW-0472">Membrane</keyword>
<feature type="transmembrane region" description="Helical" evidence="1">
    <location>
        <begin position="70"/>
        <end position="93"/>
    </location>
</feature>
<comment type="caution">
    <text evidence="2">The sequence shown here is derived from an EMBL/GenBank/DDBJ whole genome shotgun (WGS) entry which is preliminary data.</text>
</comment>
<feature type="transmembrane region" description="Helical" evidence="1">
    <location>
        <begin position="301"/>
        <end position="328"/>
    </location>
</feature>
<evidence type="ECO:0000313" key="2">
    <source>
        <dbReference type="EMBL" id="CAK9007272.1"/>
    </source>
</evidence>
<accession>A0ABP0IYU7</accession>
<evidence type="ECO:0000313" key="3">
    <source>
        <dbReference type="Proteomes" id="UP001642464"/>
    </source>
</evidence>
<keyword evidence="1" id="KW-0812">Transmembrane</keyword>